<comment type="caution">
    <text evidence="2">The sequence shown here is derived from an EMBL/GenBank/DDBJ whole genome shotgun (WGS) entry which is preliminary data.</text>
</comment>
<dbReference type="RefSeq" id="WP_118333759.1">
    <property type="nucleotide sequence ID" value="NZ_AP025567.1"/>
</dbReference>
<accession>A0A415E7V7</accession>
<dbReference type="PANTHER" id="PTHR37308">
    <property type="entry name" value="INTEGRAL MEMBRANE PROTEIN"/>
    <property type="match status" value="1"/>
</dbReference>
<gene>
    <name evidence="2" type="ORF">DW099_03765</name>
</gene>
<dbReference type="PANTHER" id="PTHR37308:SF1">
    <property type="entry name" value="POLYPRENYL-PHOSPHATE TRANSPORTER"/>
    <property type="match status" value="1"/>
</dbReference>
<keyword evidence="3" id="KW-1185">Reference proteome</keyword>
<feature type="transmembrane region" description="Helical" evidence="1">
    <location>
        <begin position="56"/>
        <end position="79"/>
    </location>
</feature>
<organism evidence="2 3">
    <name type="scientific">Emergencia timonensis</name>
    <dbReference type="NCBI Taxonomy" id="1776384"/>
    <lineage>
        <taxon>Bacteria</taxon>
        <taxon>Bacillati</taxon>
        <taxon>Bacillota</taxon>
        <taxon>Clostridia</taxon>
        <taxon>Peptostreptococcales</taxon>
        <taxon>Anaerovoracaceae</taxon>
        <taxon>Emergencia</taxon>
    </lineage>
</organism>
<reference evidence="2 3" key="1">
    <citation type="submission" date="2018-08" db="EMBL/GenBank/DDBJ databases">
        <title>A genome reference for cultivated species of the human gut microbiota.</title>
        <authorList>
            <person name="Zou Y."/>
            <person name="Xue W."/>
            <person name="Luo G."/>
        </authorList>
    </citation>
    <scope>NUCLEOTIDE SEQUENCE [LARGE SCALE GENOMIC DNA]</scope>
    <source>
        <strain evidence="2 3">AM07-24</strain>
    </source>
</reference>
<protein>
    <submittedName>
        <fullName evidence="2">DUF368 domain-containing protein</fullName>
    </submittedName>
</protein>
<dbReference type="STRING" id="1776384.GCA_900086585_03044"/>
<feature type="transmembrane region" description="Helical" evidence="1">
    <location>
        <begin position="246"/>
        <end position="265"/>
    </location>
</feature>
<sequence>MRNHVVLTVAKGLIVGGTMLVPGVSGGTMAMILGIYDRLVTSVSSFMKHKRQSLFFLALFSAGGLAGMLLFANPLLALIEAYPMPTLYFFLGAVAGGIPVILKQARIERFSWKVPLYTILGLLAILLFTKLPMGTFQAEADRGFVQILFLAAVGFIAAVGLVLPGISVSYLLLLMGQYDVTMKAISDFDLPILMPLAVGLLIGIVLTTKALERAMKRYPQTTYLIIFGFVAGSIVEVFPGVPAGSTLLLCLGLLAAGFCLIRLLSRQEMKA</sequence>
<evidence type="ECO:0000313" key="2">
    <source>
        <dbReference type="EMBL" id="RHJ89695.1"/>
    </source>
</evidence>
<dbReference type="EMBL" id="QRMS01000001">
    <property type="protein sequence ID" value="RHJ89695.1"/>
    <property type="molecule type" value="Genomic_DNA"/>
</dbReference>
<keyword evidence="1" id="KW-1133">Transmembrane helix</keyword>
<dbReference type="Proteomes" id="UP000284841">
    <property type="component" value="Unassembled WGS sequence"/>
</dbReference>
<evidence type="ECO:0000256" key="1">
    <source>
        <dbReference type="SAM" id="Phobius"/>
    </source>
</evidence>
<feature type="transmembrane region" description="Helical" evidence="1">
    <location>
        <begin position="223"/>
        <end position="240"/>
    </location>
</feature>
<dbReference type="Pfam" id="PF04018">
    <property type="entry name" value="VCA0040-like"/>
    <property type="match status" value="1"/>
</dbReference>
<keyword evidence="1" id="KW-0812">Transmembrane</keyword>
<feature type="transmembrane region" description="Helical" evidence="1">
    <location>
        <begin position="12"/>
        <end position="36"/>
    </location>
</feature>
<feature type="transmembrane region" description="Helical" evidence="1">
    <location>
        <begin position="192"/>
        <end position="211"/>
    </location>
</feature>
<feature type="transmembrane region" description="Helical" evidence="1">
    <location>
        <begin position="114"/>
        <end position="131"/>
    </location>
</feature>
<dbReference type="OrthoDB" id="9793746at2"/>
<feature type="transmembrane region" description="Helical" evidence="1">
    <location>
        <begin position="86"/>
        <end position="102"/>
    </location>
</feature>
<name>A0A415E7V7_9FIRM</name>
<dbReference type="AlphaFoldDB" id="A0A415E7V7"/>
<dbReference type="InterPro" id="IPR007163">
    <property type="entry name" value="VCA0040-like"/>
</dbReference>
<evidence type="ECO:0000313" key="3">
    <source>
        <dbReference type="Proteomes" id="UP000284841"/>
    </source>
</evidence>
<feature type="transmembrane region" description="Helical" evidence="1">
    <location>
        <begin position="143"/>
        <end position="172"/>
    </location>
</feature>
<keyword evidence="1" id="KW-0472">Membrane</keyword>
<proteinExistence type="predicted"/>